<keyword evidence="6 15" id="KW-0808">Transferase</keyword>
<comment type="caution">
    <text evidence="15">The sequence shown here is derived from an EMBL/GenBank/DDBJ whole genome shotgun (WGS) entry which is preliminary data.</text>
</comment>
<dbReference type="Pfam" id="PF00535">
    <property type="entry name" value="Glycos_transf_2"/>
    <property type="match status" value="1"/>
</dbReference>
<keyword evidence="8" id="KW-0135">Cellulose biosynthesis</keyword>
<dbReference type="GO" id="GO:0016760">
    <property type="term" value="F:cellulose synthase (UDP-forming) activity"/>
    <property type="evidence" value="ECO:0007669"/>
    <property type="project" value="UniProtKB-EC"/>
</dbReference>
<feature type="domain" description="PilZ" evidence="14">
    <location>
        <begin position="519"/>
        <end position="605"/>
    </location>
</feature>
<evidence type="ECO:0000256" key="9">
    <source>
        <dbReference type="ARBA" id="ARBA00022989"/>
    </source>
</evidence>
<dbReference type="InterPro" id="IPR050321">
    <property type="entry name" value="Glycosyltr_2/OpgH_subfam"/>
</dbReference>
<feature type="transmembrane region" description="Helical" evidence="12">
    <location>
        <begin position="455"/>
        <end position="476"/>
    </location>
</feature>
<gene>
    <name evidence="15" type="ORF">H8R92_09765</name>
</gene>
<dbReference type="GO" id="GO:0005886">
    <property type="term" value="C:plasma membrane"/>
    <property type="evidence" value="ECO:0007669"/>
    <property type="project" value="UniProtKB-SubCell"/>
</dbReference>
<evidence type="ECO:0000256" key="7">
    <source>
        <dbReference type="ARBA" id="ARBA00022692"/>
    </source>
</evidence>
<evidence type="ECO:0000259" key="14">
    <source>
        <dbReference type="Pfam" id="PF07238"/>
    </source>
</evidence>
<comment type="subcellular location">
    <subcellularLocation>
        <location evidence="1">Cell inner membrane</location>
        <topology evidence="1">Multi-pass membrane protein</topology>
    </subcellularLocation>
</comment>
<feature type="transmembrane region" description="Helical" evidence="12">
    <location>
        <begin position="386"/>
        <end position="405"/>
    </location>
</feature>
<reference evidence="15" key="1">
    <citation type="submission" date="2020-08" db="EMBL/GenBank/DDBJ databases">
        <title>Genome public.</title>
        <authorList>
            <person name="Liu C."/>
            <person name="Sun Q."/>
        </authorList>
    </citation>
    <scope>NUCLEOTIDE SEQUENCE</scope>
    <source>
        <strain evidence="15">NSJ-42</strain>
    </source>
</reference>
<evidence type="ECO:0000256" key="8">
    <source>
        <dbReference type="ARBA" id="ARBA00022916"/>
    </source>
</evidence>
<dbReference type="EC" id="2.4.1.12" evidence="2"/>
<dbReference type="RefSeq" id="WP_186835336.1">
    <property type="nucleotide sequence ID" value="NZ_JACOOQ010000016.1"/>
</dbReference>
<dbReference type="CDD" id="cd06421">
    <property type="entry name" value="CESA_CelA_like"/>
    <property type="match status" value="1"/>
</dbReference>
<keyword evidence="16" id="KW-1185">Reference proteome</keyword>
<evidence type="ECO:0000256" key="12">
    <source>
        <dbReference type="SAM" id="Phobius"/>
    </source>
</evidence>
<keyword evidence="7 12" id="KW-0812">Transmembrane</keyword>
<comment type="catalytic activity">
    <reaction evidence="11">
        <text>[(1-&gt;4)-beta-D-glucosyl](n) + UDP-alpha-D-glucose = [(1-&gt;4)-beta-D-glucosyl](n+1) + UDP + H(+)</text>
        <dbReference type="Rhea" id="RHEA:19929"/>
        <dbReference type="Rhea" id="RHEA-COMP:10033"/>
        <dbReference type="Rhea" id="RHEA-COMP:10034"/>
        <dbReference type="ChEBI" id="CHEBI:15378"/>
        <dbReference type="ChEBI" id="CHEBI:18246"/>
        <dbReference type="ChEBI" id="CHEBI:58223"/>
        <dbReference type="ChEBI" id="CHEBI:58885"/>
        <dbReference type="EC" id="2.4.1.12"/>
    </reaction>
</comment>
<dbReference type="Pfam" id="PF07238">
    <property type="entry name" value="PilZ"/>
    <property type="match status" value="1"/>
</dbReference>
<dbReference type="InterPro" id="IPR009875">
    <property type="entry name" value="PilZ_domain"/>
</dbReference>
<dbReference type="GO" id="GO:0035438">
    <property type="term" value="F:cyclic-di-GMP binding"/>
    <property type="evidence" value="ECO:0007669"/>
    <property type="project" value="InterPro"/>
</dbReference>
<dbReference type="SUPFAM" id="SSF53448">
    <property type="entry name" value="Nucleotide-diphospho-sugar transferases"/>
    <property type="match status" value="1"/>
</dbReference>
<dbReference type="InterPro" id="IPR005150">
    <property type="entry name" value="Cellulose_synth"/>
</dbReference>
<dbReference type="AlphaFoldDB" id="A0A8I0AE29"/>
<feature type="transmembrane region" description="Helical" evidence="12">
    <location>
        <begin position="363"/>
        <end position="380"/>
    </location>
</feature>
<dbReference type="PRINTS" id="PR01439">
    <property type="entry name" value="CELLSNTHASEA"/>
</dbReference>
<dbReference type="GO" id="GO:0006011">
    <property type="term" value="P:UDP-alpha-D-glucose metabolic process"/>
    <property type="evidence" value="ECO:0007669"/>
    <property type="project" value="InterPro"/>
</dbReference>
<dbReference type="Proteomes" id="UP000662088">
    <property type="component" value="Unassembled WGS sequence"/>
</dbReference>
<accession>A0A8I0AE29</accession>
<feature type="transmembrane region" description="Helical" evidence="12">
    <location>
        <begin position="54"/>
        <end position="77"/>
    </location>
</feature>
<keyword evidence="5" id="KW-0328">Glycosyltransferase</keyword>
<keyword evidence="3" id="KW-1003">Cell membrane</keyword>
<evidence type="ECO:0000256" key="3">
    <source>
        <dbReference type="ARBA" id="ARBA00022475"/>
    </source>
</evidence>
<keyword evidence="10 12" id="KW-0472">Membrane</keyword>
<dbReference type="Gene3D" id="3.90.550.10">
    <property type="entry name" value="Spore Coat Polysaccharide Biosynthesis Protein SpsA, Chain A"/>
    <property type="match status" value="1"/>
</dbReference>
<name>A0A8I0AE29_9CLOT</name>
<evidence type="ECO:0000256" key="1">
    <source>
        <dbReference type="ARBA" id="ARBA00004429"/>
    </source>
</evidence>
<dbReference type="PANTHER" id="PTHR43867">
    <property type="entry name" value="CELLULOSE SYNTHASE CATALYTIC SUBUNIT A [UDP-FORMING]"/>
    <property type="match status" value="1"/>
</dbReference>
<evidence type="ECO:0000256" key="5">
    <source>
        <dbReference type="ARBA" id="ARBA00022676"/>
    </source>
</evidence>
<feature type="transmembrane region" description="Helical" evidence="12">
    <location>
        <begin position="30"/>
        <end position="48"/>
    </location>
</feature>
<evidence type="ECO:0000313" key="15">
    <source>
        <dbReference type="EMBL" id="MBC5640699.1"/>
    </source>
</evidence>
<keyword evidence="4" id="KW-0997">Cell inner membrane</keyword>
<evidence type="ECO:0000313" key="16">
    <source>
        <dbReference type="Proteomes" id="UP000662088"/>
    </source>
</evidence>
<evidence type="ECO:0000256" key="6">
    <source>
        <dbReference type="ARBA" id="ARBA00022679"/>
    </source>
</evidence>
<dbReference type="Pfam" id="PF03552">
    <property type="entry name" value="Cellulose_synt"/>
    <property type="match status" value="1"/>
</dbReference>
<proteinExistence type="predicted"/>
<feature type="transmembrane region" description="Helical" evidence="12">
    <location>
        <begin position="6"/>
        <end position="23"/>
    </location>
</feature>
<dbReference type="GO" id="GO:0030244">
    <property type="term" value="P:cellulose biosynthetic process"/>
    <property type="evidence" value="ECO:0007669"/>
    <property type="project" value="UniProtKB-KW"/>
</dbReference>
<dbReference type="PANTHER" id="PTHR43867:SF2">
    <property type="entry name" value="CELLULOSE SYNTHASE CATALYTIC SUBUNIT A [UDP-FORMING]"/>
    <property type="match status" value="1"/>
</dbReference>
<dbReference type="InterPro" id="IPR029044">
    <property type="entry name" value="Nucleotide-diphossugar_trans"/>
</dbReference>
<evidence type="ECO:0000259" key="13">
    <source>
        <dbReference type="Pfam" id="PF00535"/>
    </source>
</evidence>
<organism evidence="15 16">
    <name type="scientific">Clostridium lentum</name>
    <dbReference type="NCBI Taxonomy" id="2763037"/>
    <lineage>
        <taxon>Bacteria</taxon>
        <taxon>Bacillati</taxon>
        <taxon>Bacillota</taxon>
        <taxon>Clostridia</taxon>
        <taxon>Eubacteriales</taxon>
        <taxon>Clostridiaceae</taxon>
        <taxon>Clostridium</taxon>
    </lineage>
</organism>
<evidence type="ECO:0000256" key="11">
    <source>
        <dbReference type="ARBA" id="ARBA00048682"/>
    </source>
</evidence>
<evidence type="ECO:0000256" key="4">
    <source>
        <dbReference type="ARBA" id="ARBA00022519"/>
    </source>
</evidence>
<feature type="domain" description="Glycosyltransferase 2-like" evidence="13">
    <location>
        <begin position="105"/>
        <end position="271"/>
    </location>
</feature>
<sequence>MEKYTIIMCFLLVISYFIAKINLSYKKGIILVNTVVSITYIIWRITVIPIHSGVFSFVIGVMLYSAEFLGLIAFFNFQYLFYKKYKLEVKTLDVYKNEEIPFVDILICTYNEPLYLLEKTIAACINLHYPQNKFKIHICDDGIRQKLKELCDKYDINYITRNDNAGAKAGNINNALKFVKGDLFVVLDADMIPKKCFLSKTVGYFSNEHLAFVQTPQVYYNKDMYQYNLSKNIPNEQDFFMRDIQEARAAHNAVLHVGTNAVFRRKYINEIGGYPTYSITEDMAVGMMLQAKGYDSIFVNEELVLGLSAVTFEELVKQRDRWCRGNLQVLKHFNPIFMKGLSFSQRIAYFDGAVYWFSNLQKMIYMICPIIFLITGRLIIDSSLINLLMFYIPFILGNILIFEVLSPKTRSAKWSHYYDIAMSPHLSLSILKELIGLKINFNITSKEVIQNKRHFHYKIVIPHILIIIVTIISWIISTRSYIYNNISVGAYILNMAWSIYNFIGIGVSLYVAYQKPIFRTSERIMITENIVVEISNDYGSIQGNLIDISEIGVGVRLHNINENILKVKDNIMLDLNKTKFECEVIRTSNDFVALKFKKICPSQMKIIMSIFTDNMSPYYKIK</sequence>
<dbReference type="InterPro" id="IPR003919">
    <property type="entry name" value="Cell_synth_A"/>
</dbReference>
<feature type="transmembrane region" description="Helical" evidence="12">
    <location>
        <begin position="488"/>
        <end position="513"/>
    </location>
</feature>
<keyword evidence="9 12" id="KW-1133">Transmembrane helix</keyword>
<evidence type="ECO:0000256" key="10">
    <source>
        <dbReference type="ARBA" id="ARBA00023136"/>
    </source>
</evidence>
<evidence type="ECO:0000256" key="2">
    <source>
        <dbReference type="ARBA" id="ARBA00012539"/>
    </source>
</evidence>
<protein>
    <recommendedName>
        <fullName evidence="2">cellulose synthase (UDP-forming)</fullName>
        <ecNumber evidence="2">2.4.1.12</ecNumber>
    </recommendedName>
</protein>
<dbReference type="InterPro" id="IPR001173">
    <property type="entry name" value="Glyco_trans_2-like"/>
</dbReference>
<dbReference type="EMBL" id="JACOOQ010000016">
    <property type="protein sequence ID" value="MBC5640699.1"/>
    <property type="molecule type" value="Genomic_DNA"/>
</dbReference>